<dbReference type="InterPro" id="IPR014966">
    <property type="entry name" value="FRG-dom"/>
</dbReference>
<protein>
    <submittedName>
        <fullName evidence="2">FRG domain-containing protein</fullName>
    </submittedName>
</protein>
<dbReference type="GeneID" id="64211632"/>
<dbReference type="Proteomes" id="UP000317942">
    <property type="component" value="Unassembled WGS sequence"/>
</dbReference>
<reference evidence="2 3" key="1">
    <citation type="submission" date="2019-06" db="EMBL/GenBank/DDBJ databases">
        <title>Draft genome sequence of Actinomyces oris CCUG 34288T.</title>
        <authorList>
            <person name="Salva-Serra F."/>
            <person name="Cardew S."/>
            <person name="Moore E."/>
        </authorList>
    </citation>
    <scope>NUCLEOTIDE SEQUENCE [LARGE SCALE GENOMIC DNA]</scope>
    <source>
        <strain evidence="2 3">CCUG 34288</strain>
    </source>
</reference>
<feature type="domain" description="FRG" evidence="1">
    <location>
        <begin position="57"/>
        <end position="161"/>
    </location>
</feature>
<proteinExistence type="predicted"/>
<name>A0A508BG10_9ACTO</name>
<dbReference type="RefSeq" id="WP_141406435.1">
    <property type="nucleotide sequence ID" value="NZ_CP066060.1"/>
</dbReference>
<evidence type="ECO:0000313" key="3">
    <source>
        <dbReference type="Proteomes" id="UP000317942"/>
    </source>
</evidence>
<accession>A0A508BG10</accession>
<dbReference type="Pfam" id="PF08867">
    <property type="entry name" value="FRG"/>
    <property type="match status" value="1"/>
</dbReference>
<organism evidence="2 3">
    <name type="scientific">Actinomyces oris</name>
    <dbReference type="NCBI Taxonomy" id="544580"/>
    <lineage>
        <taxon>Bacteria</taxon>
        <taxon>Bacillati</taxon>
        <taxon>Actinomycetota</taxon>
        <taxon>Actinomycetes</taxon>
        <taxon>Actinomycetales</taxon>
        <taxon>Actinomycetaceae</taxon>
        <taxon>Actinomyces</taxon>
    </lineage>
</organism>
<evidence type="ECO:0000313" key="2">
    <source>
        <dbReference type="EMBL" id="TQD61680.1"/>
    </source>
</evidence>
<dbReference type="EMBL" id="VICC01000004">
    <property type="protein sequence ID" value="TQD61680.1"/>
    <property type="molecule type" value="Genomic_DNA"/>
</dbReference>
<evidence type="ECO:0000259" key="1">
    <source>
        <dbReference type="SMART" id="SM00901"/>
    </source>
</evidence>
<dbReference type="SMART" id="SM00901">
    <property type="entry name" value="FRG"/>
    <property type="match status" value="1"/>
</dbReference>
<dbReference type="AlphaFoldDB" id="A0A508BG10"/>
<sequence length="342" mass="38794">MTTEWTVSDFLGERELLSNQLDARSFYEHLKREFKSLPRYRHSRMGVGKPGGSSSKDEKVCFFRGQACSEWGLTSSLYRLLDATDNLGVDSELEMAEAERIVIDTARSPHIGIGRGVSPLELLAVLQHHGVPTRLIDMSTDWRVALYFACNELDSEDGRLFLIFVDQDSRPSVPFDSEINVELNWWQGAEDAFIESVWRSSVFPVLFPFFDVRMISQRGYFIVGGLPEDGAHLGVSCDDVNLIDIRNVSSLPIWFPKLEYRDQWGRVFNGVAKSPRASVVTLRVPAEFKSGIRRLLWEDGVFQDSLYPPLMESVRLLKDCAATFQDRASLFDSAEDDGEVDF</sequence>
<gene>
    <name evidence="2" type="ORF">FK267_04535</name>
</gene>
<comment type="caution">
    <text evidence="2">The sequence shown here is derived from an EMBL/GenBank/DDBJ whole genome shotgun (WGS) entry which is preliminary data.</text>
</comment>